<dbReference type="Proteomes" id="UP001214415">
    <property type="component" value="Chromosome 2"/>
</dbReference>
<evidence type="ECO:0000256" key="6">
    <source>
        <dbReference type="ARBA" id="ARBA00023172"/>
    </source>
</evidence>
<dbReference type="FunFam" id="3.30.390.80:FF:000001">
    <property type="entry name" value="DNA repair protein RAD52 homolog"/>
    <property type="match status" value="1"/>
</dbReference>
<dbReference type="PROSITE" id="PS50892">
    <property type="entry name" value="V_SNARE"/>
    <property type="match status" value="1"/>
</dbReference>
<dbReference type="PANTHER" id="PTHR12132:SF1">
    <property type="entry name" value="DNA REPAIR PROTEIN RAD52 HOMOLOG"/>
    <property type="match status" value="1"/>
</dbReference>
<dbReference type="Pfam" id="PF00957">
    <property type="entry name" value="Synaptobrevin"/>
    <property type="match status" value="1"/>
</dbReference>
<organism evidence="12 13">
    <name type="scientific">Malassezia equina</name>
    <dbReference type="NCBI Taxonomy" id="1381935"/>
    <lineage>
        <taxon>Eukaryota</taxon>
        <taxon>Fungi</taxon>
        <taxon>Dikarya</taxon>
        <taxon>Basidiomycota</taxon>
        <taxon>Ustilaginomycotina</taxon>
        <taxon>Malasseziomycetes</taxon>
        <taxon>Malasseziales</taxon>
        <taxon>Malasseziaceae</taxon>
        <taxon>Malassezia</taxon>
    </lineage>
</organism>
<dbReference type="PANTHER" id="PTHR12132">
    <property type="entry name" value="DNA REPAIR AND RECOMBINATION PROTEIN RAD52, RAD59"/>
    <property type="match status" value="1"/>
</dbReference>
<dbReference type="CDD" id="cd14824">
    <property type="entry name" value="Longin"/>
    <property type="match status" value="1"/>
</dbReference>
<evidence type="ECO:0000259" key="10">
    <source>
        <dbReference type="PROSITE" id="PS50859"/>
    </source>
</evidence>
<dbReference type="GO" id="GO:0012505">
    <property type="term" value="C:endomembrane system"/>
    <property type="evidence" value="ECO:0007669"/>
    <property type="project" value="UniProtKB-SubCell"/>
</dbReference>
<dbReference type="Gene3D" id="1.20.5.110">
    <property type="match status" value="1"/>
</dbReference>
<dbReference type="Gene3D" id="3.30.450.50">
    <property type="entry name" value="Longin domain"/>
    <property type="match status" value="1"/>
</dbReference>
<dbReference type="GO" id="GO:0005634">
    <property type="term" value="C:nucleus"/>
    <property type="evidence" value="ECO:0007669"/>
    <property type="project" value="TreeGrafter"/>
</dbReference>
<dbReference type="GO" id="GO:0000724">
    <property type="term" value="P:double-strand break repair via homologous recombination"/>
    <property type="evidence" value="ECO:0007669"/>
    <property type="project" value="UniProtKB-ARBA"/>
</dbReference>
<feature type="domain" description="Longin" evidence="10">
    <location>
        <begin position="45"/>
        <end position="109"/>
    </location>
</feature>
<dbReference type="Pfam" id="PF04098">
    <property type="entry name" value="Rad52_Rad22"/>
    <property type="match status" value="1"/>
</dbReference>
<comment type="similarity">
    <text evidence="2">Belongs to the RAD52 family.</text>
</comment>
<feature type="compositionally biased region" description="Low complexity" evidence="9">
    <location>
        <begin position="455"/>
        <end position="470"/>
    </location>
</feature>
<dbReference type="SUPFAM" id="SSF54768">
    <property type="entry name" value="dsRNA-binding domain-like"/>
    <property type="match status" value="1"/>
</dbReference>
<comment type="subcellular location">
    <subcellularLocation>
        <location evidence="1">Endomembrane system</location>
    </subcellularLocation>
</comment>
<keyword evidence="7" id="KW-0234">DNA repair</keyword>
<dbReference type="Gene3D" id="3.30.390.80">
    <property type="entry name" value="DNA repair protein Rad52/59/22"/>
    <property type="match status" value="1"/>
</dbReference>
<keyword evidence="12" id="KW-0675">Receptor</keyword>
<dbReference type="SUPFAM" id="SSF58038">
    <property type="entry name" value="SNARE fusion complex"/>
    <property type="match status" value="1"/>
</dbReference>
<dbReference type="SMART" id="SM01270">
    <property type="entry name" value="Longin"/>
    <property type="match status" value="1"/>
</dbReference>
<evidence type="ECO:0000313" key="12">
    <source>
        <dbReference type="EMBL" id="WFD22278.1"/>
    </source>
</evidence>
<dbReference type="AlphaFoldDB" id="A0AAF0ED75"/>
<evidence type="ECO:0000256" key="3">
    <source>
        <dbReference type="ARBA" id="ARBA00008025"/>
    </source>
</evidence>
<evidence type="ECO:0000256" key="2">
    <source>
        <dbReference type="ARBA" id="ARBA00006638"/>
    </source>
</evidence>
<evidence type="ECO:0000256" key="4">
    <source>
        <dbReference type="ARBA" id="ARBA00022763"/>
    </source>
</evidence>
<keyword evidence="5" id="KW-0472">Membrane</keyword>
<name>A0AAF0ED75_9BASI</name>
<dbReference type="CDD" id="cd15866">
    <property type="entry name" value="R-SNARE_SEC22"/>
    <property type="match status" value="1"/>
</dbReference>
<dbReference type="GO" id="GO:0006312">
    <property type="term" value="P:mitotic recombination"/>
    <property type="evidence" value="ECO:0007669"/>
    <property type="project" value="TreeGrafter"/>
</dbReference>
<dbReference type="InterPro" id="IPR041247">
    <property type="entry name" value="Rad52_fam"/>
</dbReference>
<evidence type="ECO:0000256" key="9">
    <source>
        <dbReference type="SAM" id="MobiDB-lite"/>
    </source>
</evidence>
<dbReference type="GO" id="GO:0045002">
    <property type="term" value="P:double-strand break repair via single-strand annealing"/>
    <property type="evidence" value="ECO:0007669"/>
    <property type="project" value="TreeGrafter"/>
</dbReference>
<keyword evidence="8" id="KW-0175">Coiled coil</keyword>
<feature type="domain" description="V-SNARE coiled-coil homology" evidence="11">
    <location>
        <begin position="129"/>
        <end position="189"/>
    </location>
</feature>
<evidence type="ECO:0000313" key="13">
    <source>
        <dbReference type="Proteomes" id="UP001214415"/>
    </source>
</evidence>
<evidence type="ECO:0000256" key="8">
    <source>
        <dbReference type="PROSITE-ProRule" id="PRU00290"/>
    </source>
</evidence>
<evidence type="ECO:0000256" key="5">
    <source>
        <dbReference type="ARBA" id="ARBA00023136"/>
    </source>
</evidence>
<gene>
    <name evidence="12" type="primary">SEC22</name>
    <name evidence="12" type="ORF">MEQU1_000944</name>
</gene>
<dbReference type="Pfam" id="PF13774">
    <property type="entry name" value="Longin"/>
    <property type="match status" value="1"/>
</dbReference>
<dbReference type="SUPFAM" id="SSF64356">
    <property type="entry name" value="SNARE-like"/>
    <property type="match status" value="1"/>
</dbReference>
<protein>
    <submittedName>
        <fullName evidence="12">SNAP receptor</fullName>
    </submittedName>
</protein>
<accession>A0AAF0ED75</accession>
<evidence type="ECO:0000259" key="11">
    <source>
        <dbReference type="PROSITE" id="PS50892"/>
    </source>
</evidence>
<keyword evidence="4" id="KW-0227">DNA damage</keyword>
<dbReference type="GO" id="GO:0003697">
    <property type="term" value="F:single-stranded DNA binding"/>
    <property type="evidence" value="ECO:0007669"/>
    <property type="project" value="UniProtKB-ARBA"/>
</dbReference>
<dbReference type="InterPro" id="IPR042525">
    <property type="entry name" value="Rad52_Rad59_Rad22_sf"/>
</dbReference>
<keyword evidence="6" id="KW-0233">DNA recombination</keyword>
<comment type="similarity">
    <text evidence="3">Belongs to the synaptobrevin family.</text>
</comment>
<dbReference type="InterPro" id="IPR010908">
    <property type="entry name" value="Longin_dom"/>
</dbReference>
<feature type="region of interest" description="Disordered" evidence="9">
    <location>
        <begin position="441"/>
        <end position="482"/>
    </location>
</feature>
<dbReference type="PROSITE" id="PS50859">
    <property type="entry name" value="LONGIN"/>
    <property type="match status" value="1"/>
</dbReference>
<reference evidence="12" key="1">
    <citation type="submission" date="2023-03" db="EMBL/GenBank/DDBJ databases">
        <title>Mating type loci evolution in Malassezia.</title>
        <authorList>
            <person name="Coelho M.A."/>
        </authorList>
    </citation>
    <scope>NUCLEOTIDE SEQUENCE</scope>
    <source>
        <strain evidence="12">CBS 12830</strain>
    </source>
</reference>
<dbReference type="InterPro" id="IPR011012">
    <property type="entry name" value="Longin-like_dom_sf"/>
</dbReference>
<dbReference type="EMBL" id="CP119901">
    <property type="protein sequence ID" value="WFD22278.1"/>
    <property type="molecule type" value="Genomic_DNA"/>
</dbReference>
<proteinExistence type="inferred from homology"/>
<sequence length="519" mass="57563">MVRSTQVARVSDSLPLAQSVDEDQSPELTQCKQQSKIIFRKITPHYLIQPPPSDPASVVYLTITDRSYPRKLAFSYLDELAREFSLSYGRQVAQPTLRPYAFVAFDTFMQRTKRLYADSRTAETAAGSHLDRLNEDLQDVQKIMTKNMEDLLWRGDSLDHMSSMSSSLRDESLKYRRAARKINVDAMIRKYAPHVVRRVWAPYDALRRSMSGSGGHASALHSHALPAYTNDYFPAGHGGVSTAARSELEERDLETGLTLWTATRLATLQAKLQQRLGPEYLSQRPGPGGGPKLTYLEGWKAIDLANEIFGFNGWSTSVVSLDVDYLDVHPETGKCQCGVSAIVRITLRDGTYHEDVGYGHVEGARGKHAALEKVGKALSPQCKKEAITDSIKRGLKTFGRLLGNCLYDRQYARDVLRMPVPTVPLRADDLHRHAEVVAHMGTKRSRGSSERSDARVAPAARAAPAAQAAAPPAPAPAPVDHEAELWCQDDAEAATMALELELEEDLLLRESQLAQELDE</sequence>
<dbReference type="InterPro" id="IPR042855">
    <property type="entry name" value="V_SNARE_CC"/>
</dbReference>
<evidence type="ECO:0000256" key="1">
    <source>
        <dbReference type="ARBA" id="ARBA00004308"/>
    </source>
</evidence>
<evidence type="ECO:0000256" key="7">
    <source>
        <dbReference type="ARBA" id="ARBA00023204"/>
    </source>
</evidence>
<keyword evidence="13" id="KW-1185">Reference proteome</keyword>
<dbReference type="InterPro" id="IPR007232">
    <property type="entry name" value="Rad52_Rad59_Rad22"/>
</dbReference>